<gene>
    <name evidence="1" type="ORF">GE300_01390</name>
</gene>
<accession>A0A6L5YVJ0</accession>
<dbReference type="Pfam" id="PF08811">
    <property type="entry name" value="DUF1800"/>
    <property type="match status" value="1"/>
</dbReference>
<protein>
    <submittedName>
        <fullName evidence="1">DUF1800 family protein</fullName>
    </submittedName>
</protein>
<name>A0A6L5YVJ0_9RHOB</name>
<dbReference type="EMBL" id="WIND01000001">
    <property type="protein sequence ID" value="MSU88268.1"/>
    <property type="molecule type" value="Genomic_DNA"/>
</dbReference>
<sequence>MNGETSGRSHPMTPLTSALAAIRFGYGLHPGQRPPDGPQALIAQLRDARNDAAPAGPAVDDRMAMLDANFKARRMRRRNEAGADEAIKEASRALVGTVTEDSRRLVARAVGSEAGFFERLAMFWTDHFAIEAGNRRRAVLTHDMIERAIRPNLTGSFGDLLKAVTKHPAMLVYLNQARSTGPNSIAGKRGKRGLNENLAREVLELHTVGVDAGYTQKDVREFAELLTGLGLDEDGFRFRPQLAEPGAETVLGARYGGGKANVADVDRALEDLALHPQTARHLARKLWVHFIGGVPEPSRIDALARVYLDEGGGLMPLYRALVDEPRAWELPLLKAKLPFDFVVSSLRALGTAPREVTGLNRRQFEAWLTVPMMRMGQPFLEPGGPDGFPEAPEAWITPAGLAARVSWAGALAQERARDRDPREFLETALGPVAPELLRRAVAGAETRHEGVALVLASPEFNRR</sequence>
<dbReference type="AlphaFoldDB" id="A0A6L5YVJ0"/>
<dbReference type="Proteomes" id="UP000474957">
    <property type="component" value="Unassembled WGS sequence"/>
</dbReference>
<organism evidence="1 2">
    <name type="scientific">Halovulum marinum</name>
    <dbReference type="NCBI Taxonomy" id="2662447"/>
    <lineage>
        <taxon>Bacteria</taxon>
        <taxon>Pseudomonadati</taxon>
        <taxon>Pseudomonadota</taxon>
        <taxon>Alphaproteobacteria</taxon>
        <taxon>Rhodobacterales</taxon>
        <taxon>Paracoccaceae</taxon>
        <taxon>Halovulum</taxon>
    </lineage>
</organism>
<keyword evidence="2" id="KW-1185">Reference proteome</keyword>
<evidence type="ECO:0000313" key="2">
    <source>
        <dbReference type="Proteomes" id="UP000474957"/>
    </source>
</evidence>
<dbReference type="InterPro" id="IPR014917">
    <property type="entry name" value="DUF1800"/>
</dbReference>
<comment type="caution">
    <text evidence="1">The sequence shown here is derived from an EMBL/GenBank/DDBJ whole genome shotgun (WGS) entry which is preliminary data.</text>
</comment>
<proteinExistence type="predicted"/>
<evidence type="ECO:0000313" key="1">
    <source>
        <dbReference type="EMBL" id="MSU88268.1"/>
    </source>
</evidence>
<reference evidence="1 2" key="1">
    <citation type="submission" date="2019-10" db="EMBL/GenBank/DDBJ databases">
        <title>Cognatihalovulum marinum gen. nov. sp. nov., a new member of the family Rhodobacteraceae isolated from deep seawater of the Northwest Indian Ocean.</title>
        <authorList>
            <person name="Ruan C."/>
            <person name="Wang J."/>
            <person name="Zheng X."/>
            <person name="Song L."/>
            <person name="Zhu Y."/>
            <person name="Huang Y."/>
            <person name="Lu Z."/>
            <person name="Du W."/>
            <person name="Huang L."/>
            <person name="Dai X."/>
        </authorList>
    </citation>
    <scope>NUCLEOTIDE SEQUENCE [LARGE SCALE GENOMIC DNA]</scope>
    <source>
        <strain evidence="1 2">2CG4</strain>
    </source>
</reference>